<keyword evidence="1" id="KW-1133">Transmembrane helix</keyword>
<dbReference type="KEGG" id="fil:BN1229_v1_1915"/>
<proteinExistence type="predicted"/>
<accession>A0A0D6JFU2</accession>
<dbReference type="AlphaFoldDB" id="A0A0D6JFU2"/>
<reference evidence="3" key="1">
    <citation type="submission" date="2015-02" db="EMBL/GenBank/DDBJ databases">
        <authorList>
            <person name="Chooi Y.-H."/>
        </authorList>
    </citation>
    <scope>NUCLEOTIDE SEQUENCE [LARGE SCALE GENOMIC DNA]</scope>
    <source>
        <strain evidence="3">strain Y</strain>
    </source>
</reference>
<gene>
    <name evidence="2" type="primary">flp</name>
    <name evidence="2" type="ORF">YBN1229_v1_1918</name>
</gene>
<keyword evidence="1" id="KW-0472">Membrane</keyword>
<dbReference type="InterPro" id="IPR007047">
    <property type="entry name" value="Flp_Fap"/>
</dbReference>
<dbReference type="RefSeq" id="WP_082101079.1">
    <property type="nucleotide sequence ID" value="NZ_LN829118.1"/>
</dbReference>
<dbReference type="KEGG" id="fiy:BN1229_v1_1918"/>
<name>A0A0D6JFU2_9HYPH</name>
<evidence type="ECO:0000313" key="2">
    <source>
        <dbReference type="EMBL" id="CPR18906.1"/>
    </source>
</evidence>
<keyword evidence="1" id="KW-0812">Transmembrane</keyword>
<evidence type="ECO:0000313" key="3">
    <source>
        <dbReference type="Proteomes" id="UP000033187"/>
    </source>
</evidence>
<keyword evidence="3" id="KW-1185">Reference proteome</keyword>
<feature type="transmembrane region" description="Helical" evidence="1">
    <location>
        <begin position="21"/>
        <end position="39"/>
    </location>
</feature>
<organism evidence="2 3">
    <name type="scientific">Candidatus Filomicrobium marinum</name>
    <dbReference type="NCBI Taxonomy" id="1608628"/>
    <lineage>
        <taxon>Bacteria</taxon>
        <taxon>Pseudomonadati</taxon>
        <taxon>Pseudomonadota</taxon>
        <taxon>Alphaproteobacteria</taxon>
        <taxon>Hyphomicrobiales</taxon>
        <taxon>Hyphomicrobiaceae</taxon>
        <taxon>Filomicrobium</taxon>
    </lineage>
</organism>
<protein>
    <submittedName>
        <fullName evidence="2">Pilin protein</fullName>
    </submittedName>
</protein>
<dbReference type="Pfam" id="PF04964">
    <property type="entry name" value="Flp_Fap"/>
    <property type="match status" value="1"/>
</dbReference>
<sequence>MILKCLKQFCRSTEGATAIEYGLIAGIIAVGVAGAMSPLRQLLIDMYGTVIAAFPG</sequence>
<evidence type="ECO:0000256" key="1">
    <source>
        <dbReference type="SAM" id="Phobius"/>
    </source>
</evidence>
<dbReference type="Proteomes" id="UP000033187">
    <property type="component" value="Chromosome 1"/>
</dbReference>
<dbReference type="EMBL" id="LN829119">
    <property type="protein sequence ID" value="CPR18906.1"/>
    <property type="molecule type" value="Genomic_DNA"/>
</dbReference>